<feature type="chain" id="PRO_5026150443" description="Ferrochelatase" evidence="2">
    <location>
        <begin position="25"/>
        <end position="74"/>
    </location>
</feature>
<evidence type="ECO:0000256" key="1">
    <source>
        <dbReference type="SAM" id="Phobius"/>
    </source>
</evidence>
<keyword evidence="2" id="KW-0732">Signal</keyword>
<evidence type="ECO:0000256" key="2">
    <source>
        <dbReference type="SAM" id="SignalP"/>
    </source>
</evidence>
<dbReference type="RefSeq" id="WP_160611596.1">
    <property type="nucleotide sequence ID" value="NZ_WTZA01000002.1"/>
</dbReference>
<dbReference type="Proteomes" id="UP000439522">
    <property type="component" value="Unassembled WGS sequence"/>
</dbReference>
<accession>A0A6I4TEF6</accession>
<proteinExistence type="predicted"/>
<dbReference type="OrthoDB" id="10005364at2"/>
<gene>
    <name evidence="3" type="ORF">GRI40_10775</name>
</gene>
<name>A0A6I4TEF6_9SPHN</name>
<evidence type="ECO:0000313" key="4">
    <source>
        <dbReference type="Proteomes" id="UP000439522"/>
    </source>
</evidence>
<protein>
    <recommendedName>
        <fullName evidence="5">Ferrochelatase</fullName>
    </recommendedName>
</protein>
<feature type="signal peptide" evidence="2">
    <location>
        <begin position="1"/>
        <end position="24"/>
    </location>
</feature>
<dbReference type="EMBL" id="WTZA01000002">
    <property type="protein sequence ID" value="MXO75701.1"/>
    <property type="molecule type" value="Genomic_DNA"/>
</dbReference>
<keyword evidence="1" id="KW-0812">Transmembrane</keyword>
<comment type="caution">
    <text evidence="3">The sequence shown here is derived from an EMBL/GenBank/DDBJ whole genome shotgun (WGS) entry which is preliminary data.</text>
</comment>
<sequence length="74" mass="7387">MIARKLALATAATTLALTPVAAYAAPERASAPATEQSQLGGGAEWVNALIIILIGAVGMAALLIADDDDNPTSP</sequence>
<reference evidence="3 4" key="1">
    <citation type="submission" date="2019-12" db="EMBL/GenBank/DDBJ databases">
        <title>Genomic-based taxomic classification of the family Erythrobacteraceae.</title>
        <authorList>
            <person name="Xu L."/>
        </authorList>
    </citation>
    <scope>NUCLEOTIDE SEQUENCE [LARGE SCALE GENOMIC DNA]</scope>
    <source>
        <strain evidence="3 4">100921-2</strain>
    </source>
</reference>
<keyword evidence="4" id="KW-1185">Reference proteome</keyword>
<dbReference type="AlphaFoldDB" id="A0A6I4TEF6"/>
<evidence type="ECO:0000313" key="3">
    <source>
        <dbReference type="EMBL" id="MXO75701.1"/>
    </source>
</evidence>
<keyword evidence="1" id="KW-1133">Transmembrane helix</keyword>
<feature type="transmembrane region" description="Helical" evidence="1">
    <location>
        <begin position="46"/>
        <end position="65"/>
    </location>
</feature>
<keyword evidence="1" id="KW-0472">Membrane</keyword>
<evidence type="ECO:0008006" key="5">
    <source>
        <dbReference type="Google" id="ProtNLM"/>
    </source>
</evidence>
<organism evidence="3 4">
    <name type="scientific">Tsuneonella aeria</name>
    <dbReference type="NCBI Taxonomy" id="1837929"/>
    <lineage>
        <taxon>Bacteria</taxon>
        <taxon>Pseudomonadati</taxon>
        <taxon>Pseudomonadota</taxon>
        <taxon>Alphaproteobacteria</taxon>
        <taxon>Sphingomonadales</taxon>
        <taxon>Erythrobacteraceae</taxon>
        <taxon>Tsuneonella</taxon>
    </lineage>
</organism>